<dbReference type="SUPFAM" id="SSF88659">
    <property type="entry name" value="Sigma3 and sigma4 domains of RNA polymerase sigma factors"/>
    <property type="match status" value="1"/>
</dbReference>
<organism evidence="1 2">
    <name type="scientific">Cohnella abietis</name>
    <dbReference type="NCBI Taxonomy" id="2507935"/>
    <lineage>
        <taxon>Bacteria</taxon>
        <taxon>Bacillati</taxon>
        <taxon>Bacillota</taxon>
        <taxon>Bacilli</taxon>
        <taxon>Bacillales</taxon>
        <taxon>Paenibacillaceae</taxon>
        <taxon>Cohnella</taxon>
    </lineage>
</organism>
<dbReference type="EMBL" id="AP019400">
    <property type="protein sequence ID" value="BBI35978.1"/>
    <property type="molecule type" value="Genomic_DNA"/>
</dbReference>
<dbReference type="AlphaFoldDB" id="A0A3T1DDC9"/>
<name>A0A3T1DDC9_9BACL</name>
<accession>A0A3T1DDC9</accession>
<gene>
    <name evidence="1" type="ORF">KCTCHS21_53770</name>
</gene>
<dbReference type="RefSeq" id="WP_130615100.1">
    <property type="nucleotide sequence ID" value="NZ_AP019400.1"/>
</dbReference>
<sequence>MRKSNHTPSPLFDVEVALQHPVLRGFCSHPTNVNLVRKYFDDTTPENLEKLNLSFKKHFFALRFTKYLNSLITNGRIDFVRKVKRSEERELTIYNKQVSDEEEAEIGEMLSFVYSGDDLPQVTVDPTVFQEQLNNECLYEGFSNLTSKQKIVVTLAYSALSKDSEIAVMLHVTQQAVSKTRKTALLKIRQYFPLYHSQVP</sequence>
<dbReference type="Gene3D" id="1.20.140.160">
    <property type="match status" value="1"/>
</dbReference>
<dbReference type="OrthoDB" id="2942336at2"/>
<dbReference type="InterPro" id="IPR013324">
    <property type="entry name" value="RNA_pol_sigma_r3/r4-like"/>
</dbReference>
<evidence type="ECO:0000313" key="1">
    <source>
        <dbReference type="EMBL" id="BBI35978.1"/>
    </source>
</evidence>
<protein>
    <recommendedName>
        <fullName evidence="3">RNA polymerase sigma-70 region 4 domain-containing protein</fullName>
    </recommendedName>
</protein>
<proteinExistence type="predicted"/>
<dbReference type="Proteomes" id="UP000289856">
    <property type="component" value="Chromosome"/>
</dbReference>
<dbReference type="KEGG" id="cohn:KCTCHS21_53770"/>
<keyword evidence="2" id="KW-1185">Reference proteome</keyword>
<evidence type="ECO:0008006" key="3">
    <source>
        <dbReference type="Google" id="ProtNLM"/>
    </source>
</evidence>
<reference evidence="1 2" key="1">
    <citation type="submission" date="2019-01" db="EMBL/GenBank/DDBJ databases">
        <title>Complete genome sequence of Cohnella hallensis HS21 isolated from Korean fir (Abies koreana) rhizospheric soil.</title>
        <authorList>
            <person name="Jiang L."/>
            <person name="Kang S.W."/>
            <person name="Kim S."/>
            <person name="Jung J."/>
            <person name="Kim C.Y."/>
            <person name="Kim D.H."/>
            <person name="Kim S.W."/>
            <person name="Lee J."/>
        </authorList>
    </citation>
    <scope>NUCLEOTIDE SEQUENCE [LARGE SCALE GENOMIC DNA]</scope>
    <source>
        <strain evidence="1 2">HS21</strain>
    </source>
</reference>
<evidence type="ECO:0000313" key="2">
    <source>
        <dbReference type="Proteomes" id="UP000289856"/>
    </source>
</evidence>